<dbReference type="GO" id="GO:0008270">
    <property type="term" value="F:zinc ion binding"/>
    <property type="evidence" value="ECO:0007669"/>
    <property type="project" value="InterPro"/>
</dbReference>
<evidence type="ECO:0000313" key="2">
    <source>
        <dbReference type="EMBL" id="MSS84496.1"/>
    </source>
</evidence>
<sequence length="104" mass="11936">MARNIARDSHEWKRLRKSLLKQARANQTPCAICGMKINYKTRDYNAPDAPTVDHVLSWRDHPELRLDRGNTQICHRSCNTSRGVKMYALPTSGNTSRDWSLPQG</sequence>
<accession>A0A6N7W8A5</accession>
<proteinExistence type="predicted"/>
<dbReference type="InterPro" id="IPR002711">
    <property type="entry name" value="HNH"/>
</dbReference>
<keyword evidence="3" id="KW-1185">Reference proteome</keyword>
<evidence type="ECO:0000259" key="1">
    <source>
        <dbReference type="SMART" id="SM00507"/>
    </source>
</evidence>
<evidence type="ECO:0000313" key="3">
    <source>
        <dbReference type="Proteomes" id="UP000470875"/>
    </source>
</evidence>
<dbReference type="AlphaFoldDB" id="A0A6N7W8A5"/>
<organism evidence="2 3">
    <name type="scientific">Scrofimicrobium canadense</name>
    <dbReference type="NCBI Taxonomy" id="2652290"/>
    <lineage>
        <taxon>Bacteria</taxon>
        <taxon>Bacillati</taxon>
        <taxon>Actinomycetota</taxon>
        <taxon>Actinomycetes</taxon>
        <taxon>Actinomycetales</taxon>
        <taxon>Actinomycetaceae</taxon>
        <taxon>Scrofimicrobium</taxon>
    </lineage>
</organism>
<dbReference type="Proteomes" id="UP000470875">
    <property type="component" value="Unassembled WGS sequence"/>
</dbReference>
<dbReference type="InterPro" id="IPR003615">
    <property type="entry name" value="HNH_nuc"/>
</dbReference>
<gene>
    <name evidence="2" type="ORF">FYJ24_06905</name>
</gene>
<dbReference type="RefSeq" id="WP_154544897.1">
    <property type="nucleotide sequence ID" value="NZ_VULO01000007.1"/>
</dbReference>
<dbReference type="Gene3D" id="1.10.30.50">
    <property type="match status" value="1"/>
</dbReference>
<reference evidence="2 3" key="1">
    <citation type="submission" date="2019-08" db="EMBL/GenBank/DDBJ databases">
        <title>In-depth cultivation of the pig gut microbiome towards novel bacterial diversity and tailored functional studies.</title>
        <authorList>
            <person name="Wylensek D."/>
            <person name="Hitch T.C.A."/>
            <person name="Clavel T."/>
        </authorList>
    </citation>
    <scope>NUCLEOTIDE SEQUENCE [LARGE SCALE GENOMIC DNA]</scope>
    <source>
        <strain evidence="2 3">WB03_NA08</strain>
    </source>
</reference>
<dbReference type="GO" id="GO:0004519">
    <property type="term" value="F:endonuclease activity"/>
    <property type="evidence" value="ECO:0007669"/>
    <property type="project" value="InterPro"/>
</dbReference>
<dbReference type="GO" id="GO:0003676">
    <property type="term" value="F:nucleic acid binding"/>
    <property type="evidence" value="ECO:0007669"/>
    <property type="project" value="InterPro"/>
</dbReference>
<dbReference type="SMART" id="SM00507">
    <property type="entry name" value="HNHc"/>
    <property type="match status" value="1"/>
</dbReference>
<dbReference type="Pfam" id="PF01844">
    <property type="entry name" value="HNH"/>
    <property type="match status" value="1"/>
</dbReference>
<feature type="domain" description="HNH nuclease" evidence="1">
    <location>
        <begin position="14"/>
        <end position="80"/>
    </location>
</feature>
<protein>
    <recommendedName>
        <fullName evidence="1">HNH nuclease domain-containing protein</fullName>
    </recommendedName>
</protein>
<name>A0A6N7W8A5_9ACTO</name>
<dbReference type="EMBL" id="VULO01000007">
    <property type="protein sequence ID" value="MSS84496.1"/>
    <property type="molecule type" value="Genomic_DNA"/>
</dbReference>
<comment type="caution">
    <text evidence="2">The sequence shown here is derived from an EMBL/GenBank/DDBJ whole genome shotgun (WGS) entry which is preliminary data.</text>
</comment>